<dbReference type="GO" id="GO:0016747">
    <property type="term" value="F:acyltransferase activity, transferring groups other than amino-acyl groups"/>
    <property type="evidence" value="ECO:0007669"/>
    <property type="project" value="InterPro"/>
</dbReference>
<sequence>MAYPLETDRLILRQWKIDDSPDYAKLNADPTVMQYFPGVLSLQESNAQAARITQLIAENGWGFWAAELKSTRKFIGFVGLHRQDEHSGIPNAPFVEIGWRLAKEYWGNGYAPEAARKALQYAFEQLRVPSVYAFTSLPNTPSQRVMSKIGMINIGQDFDHPKLPQGHSLQRHCLYQITQETWLNKHSKNRALMRE</sequence>
<dbReference type="InterPro" id="IPR051531">
    <property type="entry name" value="N-acetyltransferase"/>
</dbReference>
<reference evidence="2 3" key="1">
    <citation type="submission" date="2018-03" db="EMBL/GenBank/DDBJ databases">
        <title>Whole genome sequencing of Histamine producing bacteria.</title>
        <authorList>
            <person name="Butler K."/>
        </authorList>
    </citation>
    <scope>NUCLEOTIDE SEQUENCE [LARGE SCALE GENOMIC DNA]</scope>
    <source>
        <strain evidence="2 3">JCM 13586</strain>
    </source>
</reference>
<dbReference type="InterPro" id="IPR000182">
    <property type="entry name" value="GNAT_dom"/>
</dbReference>
<evidence type="ECO:0000313" key="3">
    <source>
        <dbReference type="Proteomes" id="UP000241222"/>
    </source>
</evidence>
<evidence type="ECO:0000259" key="1">
    <source>
        <dbReference type="PROSITE" id="PS51186"/>
    </source>
</evidence>
<gene>
    <name evidence="2" type="ORF">C9I99_01985</name>
</gene>
<dbReference type="Gene3D" id="3.40.630.30">
    <property type="match status" value="1"/>
</dbReference>
<dbReference type="Pfam" id="PF13302">
    <property type="entry name" value="Acetyltransf_3"/>
    <property type="match status" value="1"/>
</dbReference>
<organism evidence="2 3">
    <name type="scientific">Photobacterium lutimaris</name>
    <dbReference type="NCBI Taxonomy" id="388278"/>
    <lineage>
        <taxon>Bacteria</taxon>
        <taxon>Pseudomonadati</taxon>
        <taxon>Pseudomonadota</taxon>
        <taxon>Gammaproteobacteria</taxon>
        <taxon>Vibrionales</taxon>
        <taxon>Vibrionaceae</taxon>
        <taxon>Photobacterium</taxon>
    </lineage>
</organism>
<dbReference type="PANTHER" id="PTHR43792">
    <property type="entry name" value="GNAT FAMILY, PUTATIVE (AFU_ORTHOLOGUE AFUA_3G00765)-RELATED-RELATED"/>
    <property type="match status" value="1"/>
</dbReference>
<evidence type="ECO:0000313" key="2">
    <source>
        <dbReference type="EMBL" id="PSU35811.1"/>
    </source>
</evidence>
<dbReference type="SUPFAM" id="SSF55729">
    <property type="entry name" value="Acyl-CoA N-acyltransferases (Nat)"/>
    <property type="match status" value="1"/>
</dbReference>
<dbReference type="PANTHER" id="PTHR43792:SF1">
    <property type="entry name" value="N-ACETYLTRANSFERASE DOMAIN-CONTAINING PROTEIN"/>
    <property type="match status" value="1"/>
</dbReference>
<keyword evidence="3" id="KW-1185">Reference proteome</keyword>
<proteinExistence type="predicted"/>
<accession>A0A2T3J3D9</accession>
<comment type="caution">
    <text evidence="2">The sequence shown here is derived from an EMBL/GenBank/DDBJ whole genome shotgun (WGS) entry which is preliminary data.</text>
</comment>
<feature type="domain" description="N-acetyltransferase" evidence="1">
    <location>
        <begin position="10"/>
        <end position="180"/>
    </location>
</feature>
<name>A0A2T3J3D9_9GAMM</name>
<dbReference type="OrthoDB" id="9801656at2"/>
<dbReference type="PROSITE" id="PS51186">
    <property type="entry name" value="GNAT"/>
    <property type="match status" value="1"/>
</dbReference>
<dbReference type="RefSeq" id="WP_107347166.1">
    <property type="nucleotide sequence ID" value="NZ_PYMH01000001.1"/>
</dbReference>
<dbReference type="EMBL" id="PYMH01000001">
    <property type="protein sequence ID" value="PSU35811.1"/>
    <property type="molecule type" value="Genomic_DNA"/>
</dbReference>
<keyword evidence="2" id="KW-0808">Transferase</keyword>
<dbReference type="AlphaFoldDB" id="A0A2T3J3D9"/>
<dbReference type="InterPro" id="IPR016181">
    <property type="entry name" value="Acyl_CoA_acyltransferase"/>
</dbReference>
<dbReference type="Proteomes" id="UP000241222">
    <property type="component" value="Unassembled WGS sequence"/>
</dbReference>
<protein>
    <submittedName>
        <fullName evidence="2">GNAT family N-acetyltransferase</fullName>
    </submittedName>
</protein>